<name>A0AAF1C1R1_9MICO</name>
<organism evidence="2 3">
    <name type="scientific">Sanguibacter biliveldensis</name>
    <dbReference type="NCBI Taxonomy" id="3030830"/>
    <lineage>
        <taxon>Bacteria</taxon>
        <taxon>Bacillati</taxon>
        <taxon>Actinomycetota</taxon>
        <taxon>Actinomycetes</taxon>
        <taxon>Micrococcales</taxon>
        <taxon>Sanguibacteraceae</taxon>
        <taxon>Sanguibacter</taxon>
    </lineage>
</organism>
<feature type="region of interest" description="Disordered" evidence="1">
    <location>
        <begin position="229"/>
        <end position="315"/>
    </location>
</feature>
<feature type="compositionally biased region" description="Acidic residues" evidence="1">
    <location>
        <begin position="243"/>
        <end position="274"/>
    </location>
</feature>
<dbReference type="AlphaFoldDB" id="A0AAF1C1R1"/>
<dbReference type="KEGG" id="sbil:SANBI_002173"/>
<reference evidence="3" key="1">
    <citation type="submission" date="2023-11" db="EMBL/GenBank/DDBJ databases">
        <authorList>
            <person name="Helweg L.P."/>
            <person name="Kiel A."/>
            <person name="Hitz F."/>
            <person name="Ruckert-Reed C."/>
            <person name="Busche T."/>
            <person name="Kaltschmidt B."/>
            <person name="Kaltschmidt C."/>
        </authorList>
    </citation>
    <scope>NUCLEOTIDE SEQUENCE [LARGE SCALE GENOMIC DNA]</scope>
    <source>
        <strain evidence="3">4.1</strain>
    </source>
</reference>
<evidence type="ECO:0000313" key="2">
    <source>
        <dbReference type="EMBL" id="WPF80929.1"/>
    </source>
</evidence>
<evidence type="ECO:0008006" key="4">
    <source>
        <dbReference type="Google" id="ProtNLM"/>
    </source>
</evidence>
<protein>
    <recommendedName>
        <fullName evidence="4">Replicase polyprotein 1ab</fullName>
    </recommendedName>
</protein>
<evidence type="ECO:0000313" key="3">
    <source>
        <dbReference type="Proteomes" id="UP001304340"/>
    </source>
</evidence>
<gene>
    <name evidence="2" type="ORF">SANBI_002173</name>
</gene>
<accession>A0AAF1C1R1</accession>
<evidence type="ECO:0000256" key="1">
    <source>
        <dbReference type="SAM" id="MobiDB-lite"/>
    </source>
</evidence>
<feature type="compositionally biased region" description="Low complexity" evidence="1">
    <location>
        <begin position="288"/>
        <end position="302"/>
    </location>
</feature>
<sequence length="315" mass="33572">MRHAAPQLPEGIQFSDLDRDARGRLRTLTKDNAETVGLHLVAAGLLIDSEPEAAYEHAQEAVRRAGRVDIVREAAGLTAYRTERFAEALRELRTVRRLNGSSEHLAIMADCERGLGRPERAIALAATPEAETLDEDQKVELAIVVSGARLDLGEIEAAESVLAGITVPKGERALQVRVIEARAGVLEAAGRADEAKALLSTLTAKERAEIGDLAPEDDVVVFDLGDEEIEDEADVTESGSAEDTSDEHGSDEDVSDEDVSDEDVSDEDVSEGDVSEGHDSGADASDEVASPSDPVDDAPSAPTAEERQDDEQDDA</sequence>
<dbReference type="Gene3D" id="1.25.40.10">
    <property type="entry name" value="Tetratricopeptide repeat domain"/>
    <property type="match status" value="1"/>
</dbReference>
<dbReference type="Proteomes" id="UP001304340">
    <property type="component" value="Chromosome"/>
</dbReference>
<dbReference type="EMBL" id="CP138359">
    <property type="protein sequence ID" value="WPF80929.1"/>
    <property type="molecule type" value="Genomic_DNA"/>
</dbReference>
<proteinExistence type="predicted"/>
<keyword evidence="3" id="KW-1185">Reference proteome</keyword>
<dbReference type="RefSeq" id="WP_319154921.1">
    <property type="nucleotide sequence ID" value="NZ_CP138359.1"/>
</dbReference>
<dbReference type="InterPro" id="IPR011990">
    <property type="entry name" value="TPR-like_helical_dom_sf"/>
</dbReference>